<evidence type="ECO:0000313" key="2">
    <source>
        <dbReference type="EMBL" id="CDY12380.1"/>
    </source>
</evidence>
<name>A0A078FDB4_BRANA</name>
<keyword evidence="1" id="KW-0732">Signal</keyword>
<dbReference type="SMR" id="A0A078FDB4"/>
<feature type="signal peptide" evidence="1">
    <location>
        <begin position="1"/>
        <end position="24"/>
    </location>
</feature>
<dbReference type="Proteomes" id="UP000028999">
    <property type="component" value="Unassembled WGS sequence"/>
</dbReference>
<feature type="chain" id="PRO_5001734640" evidence="1">
    <location>
        <begin position="25"/>
        <end position="79"/>
    </location>
</feature>
<gene>
    <name evidence="2" type="primary">BnaC08g08250D</name>
    <name evidence="2" type="ORF">GSBRNA2T00061583001</name>
</gene>
<dbReference type="PaxDb" id="3708-A0A078FDB4"/>
<accession>A0A078FDB4</accession>
<evidence type="ECO:0000256" key="1">
    <source>
        <dbReference type="SAM" id="SignalP"/>
    </source>
</evidence>
<dbReference type="EMBL" id="LK032021">
    <property type="protein sequence ID" value="CDY12380.1"/>
    <property type="molecule type" value="Genomic_DNA"/>
</dbReference>
<keyword evidence="3" id="KW-1185">Reference proteome</keyword>
<protein>
    <submittedName>
        <fullName evidence="2">BnaC08g08250D protein</fullName>
    </submittedName>
</protein>
<proteinExistence type="predicted"/>
<organism evidence="2 3">
    <name type="scientific">Brassica napus</name>
    <name type="common">Rape</name>
    <dbReference type="NCBI Taxonomy" id="3708"/>
    <lineage>
        <taxon>Eukaryota</taxon>
        <taxon>Viridiplantae</taxon>
        <taxon>Streptophyta</taxon>
        <taxon>Embryophyta</taxon>
        <taxon>Tracheophyta</taxon>
        <taxon>Spermatophyta</taxon>
        <taxon>Magnoliopsida</taxon>
        <taxon>eudicotyledons</taxon>
        <taxon>Gunneridae</taxon>
        <taxon>Pentapetalae</taxon>
        <taxon>rosids</taxon>
        <taxon>malvids</taxon>
        <taxon>Brassicales</taxon>
        <taxon>Brassicaceae</taxon>
        <taxon>Brassiceae</taxon>
        <taxon>Brassica</taxon>
    </lineage>
</organism>
<dbReference type="AlphaFoldDB" id="A0A078FDB4"/>
<reference evidence="2 3" key="1">
    <citation type="journal article" date="2014" name="Science">
        <title>Plant genetics. Early allopolyploid evolution in the post-Neolithic Brassica napus oilseed genome.</title>
        <authorList>
            <person name="Chalhoub B."/>
            <person name="Denoeud F."/>
            <person name="Liu S."/>
            <person name="Parkin I.A."/>
            <person name="Tang H."/>
            <person name="Wang X."/>
            <person name="Chiquet J."/>
            <person name="Belcram H."/>
            <person name="Tong C."/>
            <person name="Samans B."/>
            <person name="Correa M."/>
            <person name="Da Silva C."/>
            <person name="Just J."/>
            <person name="Falentin C."/>
            <person name="Koh C.S."/>
            <person name="Le Clainche I."/>
            <person name="Bernard M."/>
            <person name="Bento P."/>
            <person name="Noel B."/>
            <person name="Labadie K."/>
            <person name="Alberti A."/>
            <person name="Charles M."/>
            <person name="Arnaud D."/>
            <person name="Guo H."/>
            <person name="Daviaud C."/>
            <person name="Alamery S."/>
            <person name="Jabbari K."/>
            <person name="Zhao M."/>
            <person name="Edger P.P."/>
            <person name="Chelaifa H."/>
            <person name="Tack D."/>
            <person name="Lassalle G."/>
            <person name="Mestiri I."/>
            <person name="Schnel N."/>
            <person name="Le Paslier M.C."/>
            <person name="Fan G."/>
            <person name="Renault V."/>
            <person name="Bayer P.E."/>
            <person name="Golicz A.A."/>
            <person name="Manoli S."/>
            <person name="Lee T.H."/>
            <person name="Thi V.H."/>
            <person name="Chalabi S."/>
            <person name="Hu Q."/>
            <person name="Fan C."/>
            <person name="Tollenaere R."/>
            <person name="Lu Y."/>
            <person name="Battail C."/>
            <person name="Shen J."/>
            <person name="Sidebottom C.H."/>
            <person name="Wang X."/>
            <person name="Canaguier A."/>
            <person name="Chauveau A."/>
            <person name="Berard A."/>
            <person name="Deniot G."/>
            <person name="Guan M."/>
            <person name="Liu Z."/>
            <person name="Sun F."/>
            <person name="Lim Y.P."/>
            <person name="Lyons E."/>
            <person name="Town C.D."/>
            <person name="Bancroft I."/>
            <person name="Wang X."/>
            <person name="Meng J."/>
            <person name="Ma J."/>
            <person name="Pires J.C."/>
            <person name="King G.J."/>
            <person name="Brunel D."/>
            <person name="Delourme R."/>
            <person name="Renard M."/>
            <person name="Aury J.M."/>
            <person name="Adams K.L."/>
            <person name="Batley J."/>
            <person name="Snowdon R.J."/>
            <person name="Tost J."/>
            <person name="Edwards D."/>
            <person name="Zhou Y."/>
            <person name="Hua W."/>
            <person name="Sharpe A.G."/>
            <person name="Paterson A.H."/>
            <person name="Guan C."/>
            <person name="Wincker P."/>
        </authorList>
    </citation>
    <scope>NUCLEOTIDE SEQUENCE [LARGE SCALE GENOMIC DNA]</scope>
    <source>
        <strain evidence="3">cv. Darmor-bzh</strain>
    </source>
</reference>
<evidence type="ECO:0000313" key="3">
    <source>
        <dbReference type="Proteomes" id="UP000028999"/>
    </source>
</evidence>
<sequence>MSKILSMAWIMMMILTLIVIEGEAKSESECNVICRPHCKAFGSAGECSDCHKKCNQSPPSLMTKILKNQHNSKQDDLIK</sequence>
<dbReference type="OMA" id="SDCHRKC"/>
<dbReference type="Gramene" id="CDY12380">
    <property type="protein sequence ID" value="CDY12380"/>
    <property type="gene ID" value="GSBRNA2T00061583001"/>
</dbReference>